<evidence type="ECO:0000313" key="8">
    <source>
        <dbReference type="EMBL" id="GMH11897.1"/>
    </source>
</evidence>
<evidence type="ECO:0000259" key="7">
    <source>
        <dbReference type="PROSITE" id="PS51032"/>
    </source>
</evidence>
<keyword evidence="3" id="KW-0238">DNA-binding</keyword>
<dbReference type="PANTHER" id="PTHR31194">
    <property type="entry name" value="SHN SHINE , DNA BINDING / TRANSCRIPTION FACTOR"/>
    <property type="match status" value="1"/>
</dbReference>
<dbReference type="PANTHER" id="PTHR31194:SF12">
    <property type="entry name" value="ETHYLENE-RESPONSIVE TRANSCRIPTION FACTOR SHINE 2"/>
    <property type="match status" value="1"/>
</dbReference>
<evidence type="ECO:0000313" key="9">
    <source>
        <dbReference type="Proteomes" id="UP001279734"/>
    </source>
</evidence>
<dbReference type="FunFam" id="3.30.730.10:FF:000001">
    <property type="entry name" value="Ethylene-responsive transcription factor 2"/>
    <property type="match status" value="1"/>
</dbReference>
<dbReference type="CDD" id="cd00018">
    <property type="entry name" value="AP2"/>
    <property type="match status" value="1"/>
</dbReference>
<gene>
    <name evidence="8" type="ORF">Nepgr_013738</name>
</gene>
<protein>
    <recommendedName>
        <fullName evidence="7">AP2/ERF domain-containing protein</fullName>
    </recommendedName>
</protein>
<dbReference type="InterPro" id="IPR016177">
    <property type="entry name" value="DNA-bd_dom_sf"/>
</dbReference>
<evidence type="ECO:0000256" key="3">
    <source>
        <dbReference type="ARBA" id="ARBA00023125"/>
    </source>
</evidence>
<comment type="subcellular location">
    <subcellularLocation>
        <location evidence="1">Nucleus</location>
    </subcellularLocation>
</comment>
<dbReference type="SMART" id="SM00380">
    <property type="entry name" value="AP2"/>
    <property type="match status" value="1"/>
</dbReference>
<dbReference type="PROSITE" id="PS51032">
    <property type="entry name" value="AP2_ERF"/>
    <property type="match status" value="1"/>
</dbReference>
<dbReference type="InterPro" id="IPR050913">
    <property type="entry name" value="AP2/ERF_ERF"/>
</dbReference>
<accession>A0AAD3SJS8</accession>
<dbReference type="AlphaFoldDB" id="A0AAD3SJS8"/>
<dbReference type="Pfam" id="PF00847">
    <property type="entry name" value="AP2"/>
    <property type="match status" value="1"/>
</dbReference>
<keyword evidence="2" id="KW-0805">Transcription regulation</keyword>
<dbReference type="GO" id="GO:0005634">
    <property type="term" value="C:nucleus"/>
    <property type="evidence" value="ECO:0007669"/>
    <property type="project" value="UniProtKB-SubCell"/>
</dbReference>
<dbReference type="InterPro" id="IPR001471">
    <property type="entry name" value="AP2/ERF_dom"/>
</dbReference>
<dbReference type="PRINTS" id="PR00367">
    <property type="entry name" value="ETHRSPELEMNT"/>
</dbReference>
<evidence type="ECO:0000256" key="4">
    <source>
        <dbReference type="ARBA" id="ARBA00023163"/>
    </source>
</evidence>
<evidence type="ECO:0000256" key="6">
    <source>
        <dbReference type="SAM" id="MobiDB-lite"/>
    </source>
</evidence>
<dbReference type="InterPro" id="IPR036955">
    <property type="entry name" value="AP2/ERF_dom_sf"/>
</dbReference>
<feature type="domain" description="AP2/ERF" evidence="7">
    <location>
        <begin position="24"/>
        <end position="81"/>
    </location>
</feature>
<comment type="caution">
    <text evidence="8">The sequence shown here is derived from an EMBL/GenBank/DDBJ whole genome shotgun (WGS) entry which is preliminary data.</text>
</comment>
<dbReference type="SUPFAM" id="SSF54171">
    <property type="entry name" value="DNA-binding domain"/>
    <property type="match status" value="1"/>
</dbReference>
<keyword evidence="9" id="KW-1185">Reference proteome</keyword>
<evidence type="ECO:0000256" key="2">
    <source>
        <dbReference type="ARBA" id="ARBA00023015"/>
    </source>
</evidence>
<dbReference type="Gene3D" id="3.30.730.10">
    <property type="entry name" value="AP2/ERF domain"/>
    <property type="match status" value="1"/>
</dbReference>
<keyword evidence="4" id="KW-0804">Transcription</keyword>
<dbReference type="EMBL" id="BSYO01000011">
    <property type="protein sequence ID" value="GMH11897.1"/>
    <property type="molecule type" value="Genomic_DNA"/>
</dbReference>
<sequence length="195" mass="21979">MPSQLVLLHLCRCRPLEDMVPSKKFRGVRQRQWGSWVAEIRHPLLKKRIWLGTFETAEAAAKAYDQASIQMNGRIAKTNFFPPPTSPSLEALSAVVDARVRKRCNDQSSSLTCLRLDTDSSRIGVWQKRAGRCSDSNWVIRVELGNNNKHLDHASSSSPPLPLPLPSSPTTSEACEDRMREDDRASLQMIEELLN</sequence>
<dbReference type="GO" id="GO:0003677">
    <property type="term" value="F:DNA binding"/>
    <property type="evidence" value="ECO:0007669"/>
    <property type="project" value="UniProtKB-KW"/>
</dbReference>
<dbReference type="GO" id="GO:0003700">
    <property type="term" value="F:DNA-binding transcription factor activity"/>
    <property type="evidence" value="ECO:0007669"/>
    <property type="project" value="InterPro"/>
</dbReference>
<organism evidence="8 9">
    <name type="scientific">Nepenthes gracilis</name>
    <name type="common">Slender pitcher plant</name>
    <dbReference type="NCBI Taxonomy" id="150966"/>
    <lineage>
        <taxon>Eukaryota</taxon>
        <taxon>Viridiplantae</taxon>
        <taxon>Streptophyta</taxon>
        <taxon>Embryophyta</taxon>
        <taxon>Tracheophyta</taxon>
        <taxon>Spermatophyta</taxon>
        <taxon>Magnoliopsida</taxon>
        <taxon>eudicotyledons</taxon>
        <taxon>Gunneridae</taxon>
        <taxon>Pentapetalae</taxon>
        <taxon>Caryophyllales</taxon>
        <taxon>Nepenthaceae</taxon>
        <taxon>Nepenthes</taxon>
    </lineage>
</organism>
<evidence type="ECO:0000256" key="1">
    <source>
        <dbReference type="ARBA" id="ARBA00004123"/>
    </source>
</evidence>
<proteinExistence type="predicted"/>
<reference evidence="8" key="1">
    <citation type="submission" date="2023-05" db="EMBL/GenBank/DDBJ databases">
        <title>Nepenthes gracilis genome sequencing.</title>
        <authorList>
            <person name="Fukushima K."/>
        </authorList>
    </citation>
    <scope>NUCLEOTIDE SEQUENCE</scope>
    <source>
        <strain evidence="8">SING2019-196</strain>
    </source>
</reference>
<feature type="region of interest" description="Disordered" evidence="6">
    <location>
        <begin position="150"/>
        <end position="182"/>
    </location>
</feature>
<evidence type="ECO:0000256" key="5">
    <source>
        <dbReference type="ARBA" id="ARBA00023242"/>
    </source>
</evidence>
<dbReference type="Proteomes" id="UP001279734">
    <property type="component" value="Unassembled WGS sequence"/>
</dbReference>
<keyword evidence="5" id="KW-0539">Nucleus</keyword>
<name>A0AAD3SJS8_NEPGR</name>